<comment type="caution">
    <text evidence="8">The sequence shown here is derived from an EMBL/GenBank/DDBJ whole genome shotgun (WGS) entry which is preliminary data.</text>
</comment>
<proteinExistence type="predicted"/>
<evidence type="ECO:0000256" key="3">
    <source>
        <dbReference type="ARBA" id="ARBA00022679"/>
    </source>
</evidence>
<dbReference type="NCBIfam" id="TIGR00589">
    <property type="entry name" value="ogt"/>
    <property type="match status" value="1"/>
</dbReference>
<evidence type="ECO:0000256" key="2">
    <source>
        <dbReference type="ARBA" id="ARBA00022603"/>
    </source>
</evidence>
<feature type="domain" description="Methylated-DNA-[protein]-cysteine S-methyltransferase DNA binding" evidence="7">
    <location>
        <begin position="79"/>
        <end position="163"/>
    </location>
</feature>
<gene>
    <name evidence="8" type="ORF">OBE_16766</name>
</gene>
<dbReference type="EMBL" id="AJWZ01011335">
    <property type="protein sequence ID" value="EKC45624.1"/>
    <property type="molecule type" value="Genomic_DNA"/>
</dbReference>
<dbReference type="PROSITE" id="PS00374">
    <property type="entry name" value="MGMT"/>
    <property type="match status" value="1"/>
</dbReference>
<sequence length="168" mass="19098">MYKWEYKTPEGYDDLIMNSDGTYLTCLCFKNSSDIKKLKENSKTKDLPIFKETAKWLDIYFSGQVPDFIPKYKVENLTDFRKEVIDIMNKIPYGKTTTYSAIAQEIATSRHISKMSSQAVGGAVGWNKICLIIPCHRVIGKNNELVGYGGGLKNKLLVLELEKKSVNK</sequence>
<keyword evidence="3 8" id="KW-0808">Transferase</keyword>
<evidence type="ECO:0000256" key="1">
    <source>
        <dbReference type="ARBA" id="ARBA00001286"/>
    </source>
</evidence>
<dbReference type="SUPFAM" id="SSF46767">
    <property type="entry name" value="Methylated DNA-protein cysteine methyltransferase, C-terminal domain"/>
    <property type="match status" value="1"/>
</dbReference>
<reference evidence="8" key="1">
    <citation type="journal article" date="2013" name="Environ. Microbiol.">
        <title>Microbiota from the distal guts of lean and obese adolescents exhibit partial functional redundancy besides clear differences in community structure.</title>
        <authorList>
            <person name="Ferrer M."/>
            <person name="Ruiz A."/>
            <person name="Lanza F."/>
            <person name="Haange S.B."/>
            <person name="Oberbach A."/>
            <person name="Till H."/>
            <person name="Bargiela R."/>
            <person name="Campoy C."/>
            <person name="Segura M.T."/>
            <person name="Richter M."/>
            <person name="von Bergen M."/>
            <person name="Seifert J."/>
            <person name="Suarez A."/>
        </authorList>
    </citation>
    <scope>NUCLEOTIDE SEQUENCE</scope>
</reference>
<accession>K1RQ29</accession>
<dbReference type="InterPro" id="IPR036388">
    <property type="entry name" value="WH-like_DNA-bd_sf"/>
</dbReference>
<comment type="catalytic activity">
    <reaction evidence="6">
        <text>a 6-O-methyl-2'-deoxyguanosine in DNA + L-cysteinyl-[protein] = S-methyl-L-cysteinyl-[protein] + a 2'-deoxyguanosine in DNA</text>
        <dbReference type="Rhea" id="RHEA:24000"/>
        <dbReference type="Rhea" id="RHEA-COMP:10131"/>
        <dbReference type="Rhea" id="RHEA-COMP:10132"/>
        <dbReference type="Rhea" id="RHEA-COMP:11367"/>
        <dbReference type="Rhea" id="RHEA-COMP:11368"/>
        <dbReference type="ChEBI" id="CHEBI:29950"/>
        <dbReference type="ChEBI" id="CHEBI:82612"/>
        <dbReference type="ChEBI" id="CHEBI:85445"/>
        <dbReference type="ChEBI" id="CHEBI:85448"/>
        <dbReference type="EC" id="2.1.1.63"/>
    </reaction>
</comment>
<dbReference type="AlphaFoldDB" id="K1RQ29"/>
<keyword evidence="5" id="KW-0234">DNA repair</keyword>
<comment type="catalytic activity">
    <reaction evidence="1">
        <text>a 4-O-methyl-thymidine in DNA + L-cysteinyl-[protein] = a thymidine in DNA + S-methyl-L-cysteinyl-[protein]</text>
        <dbReference type="Rhea" id="RHEA:53428"/>
        <dbReference type="Rhea" id="RHEA-COMP:10131"/>
        <dbReference type="Rhea" id="RHEA-COMP:10132"/>
        <dbReference type="Rhea" id="RHEA-COMP:13555"/>
        <dbReference type="Rhea" id="RHEA-COMP:13556"/>
        <dbReference type="ChEBI" id="CHEBI:29950"/>
        <dbReference type="ChEBI" id="CHEBI:82612"/>
        <dbReference type="ChEBI" id="CHEBI:137386"/>
        <dbReference type="ChEBI" id="CHEBI:137387"/>
        <dbReference type="EC" id="2.1.1.63"/>
    </reaction>
</comment>
<dbReference type="CDD" id="cd06445">
    <property type="entry name" value="ATase"/>
    <property type="match status" value="1"/>
</dbReference>
<organism evidence="8">
    <name type="scientific">human gut metagenome</name>
    <dbReference type="NCBI Taxonomy" id="408170"/>
    <lineage>
        <taxon>unclassified sequences</taxon>
        <taxon>metagenomes</taxon>
        <taxon>organismal metagenomes</taxon>
    </lineage>
</organism>
<dbReference type="Gene3D" id="1.10.10.10">
    <property type="entry name" value="Winged helix-like DNA-binding domain superfamily/Winged helix DNA-binding domain"/>
    <property type="match status" value="1"/>
</dbReference>
<evidence type="ECO:0000313" key="8">
    <source>
        <dbReference type="EMBL" id="EKC45624.1"/>
    </source>
</evidence>
<protein>
    <submittedName>
        <fullName evidence="8">Methylated-DNA--[protein]-cysteine S-methyltransferase</fullName>
    </submittedName>
</protein>
<dbReference type="Gene3D" id="3.30.160.70">
    <property type="entry name" value="Methylated DNA-protein cysteine methyltransferase domain"/>
    <property type="match status" value="1"/>
</dbReference>
<evidence type="ECO:0000256" key="6">
    <source>
        <dbReference type="ARBA" id="ARBA00049348"/>
    </source>
</evidence>
<dbReference type="GO" id="GO:0032259">
    <property type="term" value="P:methylation"/>
    <property type="evidence" value="ECO:0007669"/>
    <property type="project" value="UniProtKB-KW"/>
</dbReference>
<dbReference type="InterPro" id="IPR014048">
    <property type="entry name" value="MethylDNA_cys_MeTrfase_DNA-bd"/>
</dbReference>
<dbReference type="PANTHER" id="PTHR10815:SF5">
    <property type="entry name" value="METHYLATED-DNA--PROTEIN-CYSTEINE METHYLTRANSFERASE"/>
    <property type="match status" value="1"/>
</dbReference>
<keyword evidence="2 8" id="KW-0489">Methyltransferase</keyword>
<dbReference type="GO" id="GO:0003908">
    <property type="term" value="F:methylated-DNA-[protein]-cysteine S-methyltransferase activity"/>
    <property type="evidence" value="ECO:0007669"/>
    <property type="project" value="UniProtKB-EC"/>
</dbReference>
<dbReference type="InterPro" id="IPR036217">
    <property type="entry name" value="MethylDNA_cys_MeTrfase_DNAb"/>
</dbReference>
<name>K1RQ29_9ZZZZ</name>
<keyword evidence="4" id="KW-0227">DNA damage</keyword>
<dbReference type="InterPro" id="IPR001497">
    <property type="entry name" value="MethylDNA_cys_MeTrfase_AS"/>
</dbReference>
<evidence type="ECO:0000256" key="4">
    <source>
        <dbReference type="ARBA" id="ARBA00022763"/>
    </source>
</evidence>
<dbReference type="Pfam" id="PF01035">
    <property type="entry name" value="DNA_binding_1"/>
    <property type="match status" value="1"/>
</dbReference>
<evidence type="ECO:0000256" key="5">
    <source>
        <dbReference type="ARBA" id="ARBA00023204"/>
    </source>
</evidence>
<dbReference type="GO" id="GO:0006281">
    <property type="term" value="P:DNA repair"/>
    <property type="evidence" value="ECO:0007669"/>
    <property type="project" value="UniProtKB-KW"/>
</dbReference>
<evidence type="ECO:0000259" key="7">
    <source>
        <dbReference type="Pfam" id="PF01035"/>
    </source>
</evidence>
<dbReference type="PANTHER" id="PTHR10815">
    <property type="entry name" value="METHYLATED-DNA--PROTEIN-CYSTEINE METHYLTRANSFERASE"/>
    <property type="match status" value="1"/>
</dbReference>